<dbReference type="Pfam" id="PF04972">
    <property type="entry name" value="BON"/>
    <property type="match status" value="1"/>
</dbReference>
<feature type="chain" id="PRO_5045334117" evidence="1">
    <location>
        <begin position="21"/>
        <end position="154"/>
    </location>
</feature>
<keyword evidence="4" id="KW-1185">Reference proteome</keyword>
<accession>A0ABU9BQR9</accession>
<dbReference type="RefSeq" id="WP_341426728.1">
    <property type="nucleotide sequence ID" value="NZ_JBBUTG010000010.1"/>
</dbReference>
<evidence type="ECO:0000259" key="2">
    <source>
        <dbReference type="Pfam" id="PF04972"/>
    </source>
</evidence>
<protein>
    <submittedName>
        <fullName evidence="3">BON domain-containing protein</fullName>
    </submittedName>
</protein>
<evidence type="ECO:0000313" key="3">
    <source>
        <dbReference type="EMBL" id="MEK8032306.1"/>
    </source>
</evidence>
<feature type="domain" description="BON" evidence="2">
    <location>
        <begin position="86"/>
        <end position="154"/>
    </location>
</feature>
<name>A0ABU9BQR9_9BURK</name>
<dbReference type="Proteomes" id="UP001371218">
    <property type="component" value="Unassembled WGS sequence"/>
</dbReference>
<evidence type="ECO:0000256" key="1">
    <source>
        <dbReference type="SAM" id="SignalP"/>
    </source>
</evidence>
<reference evidence="3 4" key="1">
    <citation type="submission" date="2024-04" db="EMBL/GenBank/DDBJ databases">
        <title>Novel species of the genus Ideonella isolated from streams.</title>
        <authorList>
            <person name="Lu H."/>
        </authorList>
    </citation>
    <scope>NUCLEOTIDE SEQUENCE [LARGE SCALE GENOMIC DNA]</scope>
    <source>
        <strain evidence="3 4">DXS29W</strain>
    </source>
</reference>
<dbReference type="InterPro" id="IPR007055">
    <property type="entry name" value="BON_dom"/>
</dbReference>
<evidence type="ECO:0000313" key="4">
    <source>
        <dbReference type="Proteomes" id="UP001371218"/>
    </source>
</evidence>
<keyword evidence="1" id="KW-0732">Signal</keyword>
<feature type="signal peptide" evidence="1">
    <location>
        <begin position="1"/>
        <end position="20"/>
    </location>
</feature>
<sequence>MRNAVWFVIVVQGAVGVALAADDEPRRNVFNDPFLQVTHGQANCPVPPGPLLTEAEARAQAHGRAERGTSCYRAGRCRLPNSYLYDAEIVPRVQKAIDADGRFNATTSVWALGQRRWIWLQGCVSTEGESQALEALVRALDDVEGVVNELRVLP</sequence>
<gene>
    <name evidence="3" type="ORF">AACH06_15865</name>
</gene>
<organism evidence="3 4">
    <name type="scientific">Ideonella lacteola</name>
    <dbReference type="NCBI Taxonomy" id="2984193"/>
    <lineage>
        <taxon>Bacteria</taxon>
        <taxon>Pseudomonadati</taxon>
        <taxon>Pseudomonadota</taxon>
        <taxon>Betaproteobacteria</taxon>
        <taxon>Burkholderiales</taxon>
        <taxon>Sphaerotilaceae</taxon>
        <taxon>Ideonella</taxon>
    </lineage>
</organism>
<comment type="caution">
    <text evidence="3">The sequence shown here is derived from an EMBL/GenBank/DDBJ whole genome shotgun (WGS) entry which is preliminary data.</text>
</comment>
<proteinExistence type="predicted"/>
<dbReference type="Gene3D" id="3.30.1340.30">
    <property type="match status" value="1"/>
</dbReference>
<dbReference type="EMBL" id="JBBUTG010000010">
    <property type="protein sequence ID" value="MEK8032306.1"/>
    <property type="molecule type" value="Genomic_DNA"/>
</dbReference>